<feature type="non-terminal residue" evidence="2">
    <location>
        <position position="45"/>
    </location>
</feature>
<organism evidence="2 3">
    <name type="scientific">Funneliformis geosporum</name>
    <dbReference type="NCBI Taxonomy" id="1117311"/>
    <lineage>
        <taxon>Eukaryota</taxon>
        <taxon>Fungi</taxon>
        <taxon>Fungi incertae sedis</taxon>
        <taxon>Mucoromycota</taxon>
        <taxon>Glomeromycotina</taxon>
        <taxon>Glomeromycetes</taxon>
        <taxon>Glomerales</taxon>
        <taxon>Glomeraceae</taxon>
        <taxon>Funneliformis</taxon>
    </lineage>
</organism>
<keyword evidence="3" id="KW-1185">Reference proteome</keyword>
<evidence type="ECO:0000256" key="1">
    <source>
        <dbReference type="SAM" id="Phobius"/>
    </source>
</evidence>
<comment type="caution">
    <text evidence="2">The sequence shown here is derived from an EMBL/GenBank/DDBJ whole genome shotgun (WGS) entry which is preliminary data.</text>
</comment>
<name>A0A9W4T0F1_9GLOM</name>
<protein>
    <submittedName>
        <fullName evidence="2">323_t:CDS:1</fullName>
    </submittedName>
</protein>
<dbReference type="EMBL" id="CAMKVN010003878">
    <property type="protein sequence ID" value="CAI2185820.1"/>
    <property type="molecule type" value="Genomic_DNA"/>
</dbReference>
<dbReference type="AlphaFoldDB" id="A0A9W4T0F1"/>
<accession>A0A9W4T0F1</accession>
<feature type="transmembrane region" description="Helical" evidence="1">
    <location>
        <begin position="6"/>
        <end position="24"/>
    </location>
</feature>
<sequence length="45" mass="5172">GEKTLCYALSAICFEGLTIVFSPLKALMKDQKYKELAFKKKFLKK</sequence>
<gene>
    <name evidence="2" type="ORF">FWILDA_LOCUS12268</name>
</gene>
<dbReference type="OrthoDB" id="10261556at2759"/>
<evidence type="ECO:0000313" key="2">
    <source>
        <dbReference type="EMBL" id="CAI2185820.1"/>
    </source>
</evidence>
<evidence type="ECO:0000313" key="3">
    <source>
        <dbReference type="Proteomes" id="UP001153678"/>
    </source>
</evidence>
<dbReference type="Proteomes" id="UP001153678">
    <property type="component" value="Unassembled WGS sequence"/>
</dbReference>
<dbReference type="InterPro" id="IPR027417">
    <property type="entry name" value="P-loop_NTPase"/>
</dbReference>
<proteinExistence type="predicted"/>
<reference evidence="2" key="1">
    <citation type="submission" date="2022-08" db="EMBL/GenBank/DDBJ databases">
        <authorList>
            <person name="Kallberg Y."/>
            <person name="Tangrot J."/>
            <person name="Rosling A."/>
        </authorList>
    </citation>
    <scope>NUCLEOTIDE SEQUENCE</scope>
    <source>
        <strain evidence="2">Wild A</strain>
    </source>
</reference>
<dbReference type="Gene3D" id="3.40.50.300">
    <property type="entry name" value="P-loop containing nucleotide triphosphate hydrolases"/>
    <property type="match status" value="1"/>
</dbReference>
<keyword evidence="1" id="KW-0472">Membrane</keyword>
<keyword evidence="1" id="KW-0812">Transmembrane</keyword>
<keyword evidence="1" id="KW-1133">Transmembrane helix</keyword>